<reference evidence="1 2" key="1">
    <citation type="submission" date="2022-11" db="EMBL/GenBank/DDBJ databases">
        <title>Spartinivicinus poritis sp. nov., isolated from scleractinian coral Porites lutea.</title>
        <authorList>
            <person name="Zhang G."/>
            <person name="Cai L."/>
            <person name="Wei Q."/>
        </authorList>
    </citation>
    <scope>NUCLEOTIDE SEQUENCE [LARGE SCALE GENOMIC DNA]</scope>
    <source>
        <strain evidence="1 2">A2-2</strain>
    </source>
</reference>
<comment type="caution">
    <text evidence="1">The sequence shown here is derived from an EMBL/GenBank/DDBJ whole genome shotgun (WGS) entry which is preliminary data.</text>
</comment>
<name>A0ABT5UHF4_9GAMM</name>
<keyword evidence="2" id="KW-1185">Reference proteome</keyword>
<gene>
    <name evidence="1" type="ORF">ORQ98_28105</name>
</gene>
<proteinExistence type="predicted"/>
<accession>A0ABT5UHF4</accession>
<protein>
    <submittedName>
        <fullName evidence="1">Uncharacterized protein</fullName>
    </submittedName>
</protein>
<dbReference type="RefSeq" id="WP_274692137.1">
    <property type="nucleotide sequence ID" value="NZ_JAPMOU010000091.1"/>
</dbReference>
<dbReference type="Proteomes" id="UP001528823">
    <property type="component" value="Unassembled WGS sequence"/>
</dbReference>
<dbReference type="EMBL" id="JAPMOU010000091">
    <property type="protein sequence ID" value="MDE1465834.1"/>
    <property type="molecule type" value="Genomic_DNA"/>
</dbReference>
<evidence type="ECO:0000313" key="2">
    <source>
        <dbReference type="Proteomes" id="UP001528823"/>
    </source>
</evidence>
<evidence type="ECO:0000313" key="1">
    <source>
        <dbReference type="EMBL" id="MDE1465834.1"/>
    </source>
</evidence>
<sequence length="58" mass="6149">MEPKQSVFEERAHDGICEVPVVIAPPAFPLTPTLIGTGCIPADFYQRFSSVGQASEGG</sequence>
<organism evidence="1 2">
    <name type="scientific">Spartinivicinus poritis</name>
    <dbReference type="NCBI Taxonomy" id="2994640"/>
    <lineage>
        <taxon>Bacteria</taxon>
        <taxon>Pseudomonadati</taxon>
        <taxon>Pseudomonadota</taxon>
        <taxon>Gammaproteobacteria</taxon>
        <taxon>Oceanospirillales</taxon>
        <taxon>Zooshikellaceae</taxon>
        <taxon>Spartinivicinus</taxon>
    </lineage>
</organism>